<dbReference type="Proteomes" id="UP000753802">
    <property type="component" value="Unassembled WGS sequence"/>
</dbReference>
<accession>A0ABW9ZZB4</accession>
<gene>
    <name evidence="1" type="ORF">GWC95_10385</name>
</gene>
<protein>
    <submittedName>
        <fullName evidence="1">Uncharacterized protein</fullName>
    </submittedName>
</protein>
<evidence type="ECO:0000313" key="2">
    <source>
        <dbReference type="Proteomes" id="UP000753802"/>
    </source>
</evidence>
<dbReference type="RefSeq" id="WP_161818632.1">
    <property type="nucleotide sequence ID" value="NZ_JAACJS010000012.1"/>
</dbReference>
<organism evidence="1 2">
    <name type="scientific">Sediminibacterium roseum</name>
    <dbReference type="NCBI Taxonomy" id="1978412"/>
    <lineage>
        <taxon>Bacteria</taxon>
        <taxon>Pseudomonadati</taxon>
        <taxon>Bacteroidota</taxon>
        <taxon>Chitinophagia</taxon>
        <taxon>Chitinophagales</taxon>
        <taxon>Chitinophagaceae</taxon>
        <taxon>Sediminibacterium</taxon>
    </lineage>
</organism>
<comment type="caution">
    <text evidence="1">The sequence shown here is derived from an EMBL/GenBank/DDBJ whole genome shotgun (WGS) entry which is preliminary data.</text>
</comment>
<keyword evidence="2" id="KW-1185">Reference proteome</keyword>
<evidence type="ECO:0000313" key="1">
    <source>
        <dbReference type="EMBL" id="NCI50330.1"/>
    </source>
</evidence>
<name>A0ABW9ZZB4_9BACT</name>
<sequence length="167" mass="19248">MSNENKVKSIRVFLKKGHTKPESLPVKVLEFLKSLRDIDAQLFSTWFEQGQSKKQALSKEVRFEERYIAELITKEWDDKFPELGSTFMLWSGKDSEVKNTKVSFRIGVTSSKSHATEFIGISMPFEVSLQPEKDDRRIIDIVKLIKQLFPVESIDIYSFSAGYTSQS</sequence>
<proteinExistence type="predicted"/>
<reference evidence="1 2" key="1">
    <citation type="submission" date="2020-01" db="EMBL/GenBank/DDBJ databases">
        <title>Genome analysis.</title>
        <authorList>
            <person name="Wu S."/>
            <person name="Wang G."/>
        </authorList>
    </citation>
    <scope>NUCLEOTIDE SEQUENCE [LARGE SCALE GENOMIC DNA]</scope>
    <source>
        <strain evidence="1 2">SYL130</strain>
    </source>
</reference>
<dbReference type="EMBL" id="JAACJS010000012">
    <property type="protein sequence ID" value="NCI50330.1"/>
    <property type="molecule type" value="Genomic_DNA"/>
</dbReference>